<sequence length="275" mass="32847">MKLWHYFKETSKEFYLEECGIDDYSSFPFYDYTVFQDFVIHWICEGKGYLQVDGQTYSLEKNDGFILRKGQKVRYWANPEDPWTTYWLGFSGDKLSDYLQNTQVFYESVCHFDSHFQSREIIQDICHKTAENRQKESWYQMQVYTFLYYLQEEFPAEILLNVTQLPVEKAALILLQQYKQDISIQDLASQVGLSRSTLFRQFKKLYHKSPQQFLLETRLLKARTLLTDTDLSIKEITLEVGYQDQLVFSKAFKHFFSVSPNVDRFNIKKFFKTAS</sequence>
<comment type="caution">
    <text evidence="5">The sequence shown here is derived from an EMBL/GenBank/DDBJ whole genome shotgun (WGS) entry which is preliminary data.</text>
</comment>
<evidence type="ECO:0000313" key="5">
    <source>
        <dbReference type="EMBL" id="RSJ69995.1"/>
    </source>
</evidence>
<keyword evidence="1" id="KW-0805">Transcription regulation</keyword>
<dbReference type="Pfam" id="PF02311">
    <property type="entry name" value="AraC_binding"/>
    <property type="match status" value="1"/>
</dbReference>
<feature type="domain" description="HTH araC/xylS-type" evidence="4">
    <location>
        <begin position="168"/>
        <end position="266"/>
    </location>
</feature>
<gene>
    <name evidence="5" type="primary">exsA</name>
    <name evidence="5" type="ORF">D8805_02170</name>
</gene>
<dbReference type="GO" id="GO:0043565">
    <property type="term" value="F:sequence-specific DNA binding"/>
    <property type="evidence" value="ECO:0007669"/>
    <property type="project" value="InterPro"/>
</dbReference>
<evidence type="ECO:0000313" key="6">
    <source>
        <dbReference type="Proteomes" id="UP000278274"/>
    </source>
</evidence>
<dbReference type="RefSeq" id="WP_125415277.1">
    <property type="nucleotide sequence ID" value="NZ_RJPH01000002.1"/>
</dbReference>
<dbReference type="InterPro" id="IPR009057">
    <property type="entry name" value="Homeodomain-like_sf"/>
</dbReference>
<evidence type="ECO:0000256" key="1">
    <source>
        <dbReference type="ARBA" id="ARBA00023015"/>
    </source>
</evidence>
<dbReference type="EMBL" id="RJPH01000002">
    <property type="protein sequence ID" value="RSJ69995.1"/>
    <property type="molecule type" value="Genomic_DNA"/>
</dbReference>
<accession>A0A428G5F5</accession>
<keyword evidence="3" id="KW-0804">Transcription</keyword>
<dbReference type="PANTHER" id="PTHR43280">
    <property type="entry name" value="ARAC-FAMILY TRANSCRIPTIONAL REGULATOR"/>
    <property type="match status" value="1"/>
</dbReference>
<reference evidence="5 6" key="1">
    <citation type="submission" date="2018-11" db="EMBL/GenBank/DDBJ databases">
        <title>Species Designations Belie Phenotypic and Genotypic Heterogeneity in Oral Streptococci.</title>
        <authorList>
            <person name="Velsko I."/>
        </authorList>
    </citation>
    <scope>NUCLEOTIDE SEQUENCE [LARGE SCALE GENOMIC DNA]</scope>
    <source>
        <strain evidence="5 6">BCA2</strain>
    </source>
</reference>
<dbReference type="PANTHER" id="PTHR43280:SF30">
    <property type="entry name" value="MMSAB OPERON REGULATORY PROTEIN"/>
    <property type="match status" value="1"/>
</dbReference>
<name>A0A428G5F5_STROR</name>
<protein>
    <submittedName>
        <fullName evidence="5">Exoenzyme S synthesis regulatory protein ExsA</fullName>
    </submittedName>
</protein>
<dbReference type="Gene3D" id="2.60.120.280">
    <property type="entry name" value="Regulatory protein AraC"/>
    <property type="match status" value="1"/>
</dbReference>
<dbReference type="PROSITE" id="PS00041">
    <property type="entry name" value="HTH_ARAC_FAMILY_1"/>
    <property type="match status" value="1"/>
</dbReference>
<evidence type="ECO:0000259" key="4">
    <source>
        <dbReference type="PROSITE" id="PS01124"/>
    </source>
</evidence>
<dbReference type="InterPro" id="IPR037923">
    <property type="entry name" value="HTH-like"/>
</dbReference>
<dbReference type="InterPro" id="IPR018062">
    <property type="entry name" value="HTH_AraC-typ_CS"/>
</dbReference>
<organism evidence="5 6">
    <name type="scientific">Streptococcus oralis subsp. dentisani</name>
    <dbReference type="NCBI Taxonomy" id="1458253"/>
    <lineage>
        <taxon>Bacteria</taxon>
        <taxon>Bacillati</taxon>
        <taxon>Bacillota</taxon>
        <taxon>Bacilli</taxon>
        <taxon>Lactobacillales</taxon>
        <taxon>Streptococcaceae</taxon>
        <taxon>Streptococcus</taxon>
    </lineage>
</organism>
<dbReference type="PROSITE" id="PS01124">
    <property type="entry name" value="HTH_ARAC_FAMILY_2"/>
    <property type="match status" value="1"/>
</dbReference>
<dbReference type="Gene3D" id="1.10.10.60">
    <property type="entry name" value="Homeodomain-like"/>
    <property type="match status" value="2"/>
</dbReference>
<dbReference type="Pfam" id="PF12833">
    <property type="entry name" value="HTH_18"/>
    <property type="match status" value="1"/>
</dbReference>
<dbReference type="InterPro" id="IPR018060">
    <property type="entry name" value="HTH_AraC"/>
</dbReference>
<evidence type="ECO:0000256" key="2">
    <source>
        <dbReference type="ARBA" id="ARBA00023125"/>
    </source>
</evidence>
<keyword evidence="2" id="KW-0238">DNA-binding</keyword>
<proteinExistence type="predicted"/>
<dbReference type="Proteomes" id="UP000278274">
    <property type="component" value="Unassembled WGS sequence"/>
</dbReference>
<dbReference type="SUPFAM" id="SSF51215">
    <property type="entry name" value="Regulatory protein AraC"/>
    <property type="match status" value="1"/>
</dbReference>
<dbReference type="AlphaFoldDB" id="A0A428G5F5"/>
<dbReference type="CDD" id="cd06986">
    <property type="entry name" value="cupin_MmsR-like_N"/>
    <property type="match status" value="1"/>
</dbReference>
<dbReference type="SMART" id="SM00342">
    <property type="entry name" value="HTH_ARAC"/>
    <property type="match status" value="1"/>
</dbReference>
<dbReference type="InterPro" id="IPR003313">
    <property type="entry name" value="AraC-bd"/>
</dbReference>
<evidence type="ECO:0000256" key="3">
    <source>
        <dbReference type="ARBA" id="ARBA00023163"/>
    </source>
</evidence>
<dbReference type="GO" id="GO:0003700">
    <property type="term" value="F:DNA-binding transcription factor activity"/>
    <property type="evidence" value="ECO:0007669"/>
    <property type="project" value="InterPro"/>
</dbReference>
<dbReference type="SUPFAM" id="SSF46689">
    <property type="entry name" value="Homeodomain-like"/>
    <property type="match status" value="2"/>
</dbReference>